<sequence length="344" mass="39659">MKKELKFSDGLRRSLEGSNKKYPLHNYLQQKNELSRTQEILRNIEAKNEKGKWLAHFRLKEKELLEALKNAPPDPVLPPPAPLIKVRGFIEKLTQRRVVQHFDILSYPEGNAYYTRYKKKMAASAVVWAASGSGGTASALLQDYDRPLCGAWYLTGRINGRRFSGWLGCHWCYEGEEVELLAAPVGEEYLVYAIHRPEEQSLCMTPGCYRGKNQARRAAVRIPLRVCYLCLALIIPLYIHVYNGWEAFLNPYFYSLMAVAFLALLGLCLLPAAWSIYKHKPLPEETLSEEIFTLLGWENVADINLETLHKRRKKEWRRTEIPPNPLRKGTPFDHSGGTFCFFYY</sequence>
<keyword evidence="1" id="KW-0812">Transmembrane</keyword>
<organism evidence="2 3">
    <name type="scientific">Citrobacter braakii</name>
    <dbReference type="NCBI Taxonomy" id="57706"/>
    <lineage>
        <taxon>Bacteria</taxon>
        <taxon>Pseudomonadati</taxon>
        <taxon>Pseudomonadota</taxon>
        <taxon>Gammaproteobacteria</taxon>
        <taxon>Enterobacterales</taxon>
        <taxon>Enterobacteriaceae</taxon>
        <taxon>Citrobacter</taxon>
        <taxon>Citrobacter freundii complex</taxon>
    </lineage>
</organism>
<dbReference type="AlphaFoldDB" id="A0A8I0G9B6"/>
<feature type="transmembrane region" description="Helical" evidence="1">
    <location>
        <begin position="222"/>
        <end position="241"/>
    </location>
</feature>
<protein>
    <submittedName>
        <fullName evidence="2">Uncharacterized protein</fullName>
    </submittedName>
</protein>
<keyword evidence="1" id="KW-1133">Transmembrane helix</keyword>
<proteinExistence type="predicted"/>
<reference evidence="2" key="1">
    <citation type="submission" date="2020-09" db="EMBL/GenBank/DDBJ databases">
        <title>Characterization of IncC plasmids in Enterobacterales of food-producing animals originating from China.</title>
        <authorList>
            <person name="Zhang Y."/>
            <person name="Lei C.-W."/>
        </authorList>
    </citation>
    <scope>NUCLEOTIDE SEQUENCE</scope>
    <source>
        <strain evidence="2">CC1</strain>
    </source>
</reference>
<dbReference type="NCBIfam" id="NF041560">
    <property type="entry name" value="T6SS_Burk_ExIF"/>
    <property type="match status" value="1"/>
</dbReference>
<gene>
    <name evidence="2" type="ORF">ID160_27370</name>
</gene>
<dbReference type="Proteomes" id="UP000605024">
    <property type="component" value="Unassembled WGS sequence"/>
</dbReference>
<dbReference type="EMBL" id="JACXSK010000058">
    <property type="protein sequence ID" value="MBD3126356.1"/>
    <property type="molecule type" value="Genomic_DNA"/>
</dbReference>
<keyword evidence="1" id="KW-0472">Membrane</keyword>
<accession>A0A8I0G9B6</accession>
<evidence type="ECO:0000313" key="3">
    <source>
        <dbReference type="Proteomes" id="UP000605024"/>
    </source>
</evidence>
<evidence type="ECO:0000256" key="1">
    <source>
        <dbReference type="SAM" id="Phobius"/>
    </source>
</evidence>
<feature type="transmembrane region" description="Helical" evidence="1">
    <location>
        <begin position="253"/>
        <end position="277"/>
    </location>
</feature>
<dbReference type="RefSeq" id="WP_191027979.1">
    <property type="nucleotide sequence ID" value="NZ_JACXSK010000058.1"/>
</dbReference>
<comment type="caution">
    <text evidence="2">The sequence shown here is derived from an EMBL/GenBank/DDBJ whole genome shotgun (WGS) entry which is preliminary data.</text>
</comment>
<evidence type="ECO:0000313" key="2">
    <source>
        <dbReference type="EMBL" id="MBD3126356.1"/>
    </source>
</evidence>
<name>A0A8I0G9B6_CITBR</name>
<dbReference type="InterPro" id="IPR048130">
    <property type="entry name" value="T6SS_ExIF-like"/>
</dbReference>